<evidence type="ECO:0000313" key="10">
    <source>
        <dbReference type="EMBL" id="MFD2693507.1"/>
    </source>
</evidence>
<keyword evidence="3" id="KW-1003">Cell membrane</keyword>
<evidence type="ECO:0000313" key="11">
    <source>
        <dbReference type="Proteomes" id="UP001597399"/>
    </source>
</evidence>
<dbReference type="Gene3D" id="1.10.3720.10">
    <property type="entry name" value="MetI-like"/>
    <property type="match status" value="1"/>
</dbReference>
<feature type="transmembrane region" description="Helical" evidence="8">
    <location>
        <begin position="124"/>
        <end position="142"/>
    </location>
</feature>
<evidence type="ECO:0000256" key="2">
    <source>
        <dbReference type="ARBA" id="ARBA00022448"/>
    </source>
</evidence>
<keyword evidence="4" id="KW-0997">Cell inner membrane</keyword>
<evidence type="ECO:0000256" key="1">
    <source>
        <dbReference type="ARBA" id="ARBA00004429"/>
    </source>
</evidence>
<dbReference type="InterPro" id="IPR000515">
    <property type="entry name" value="MetI-like"/>
</dbReference>
<feature type="transmembrane region" description="Helical" evidence="8">
    <location>
        <begin position="100"/>
        <end position="118"/>
    </location>
</feature>
<evidence type="ECO:0000259" key="9">
    <source>
        <dbReference type="PROSITE" id="PS50928"/>
    </source>
</evidence>
<dbReference type="EMBL" id="JBHUMQ010000017">
    <property type="protein sequence ID" value="MFD2693507.1"/>
    <property type="molecule type" value="Genomic_DNA"/>
</dbReference>
<dbReference type="CDD" id="cd06261">
    <property type="entry name" value="TM_PBP2"/>
    <property type="match status" value="1"/>
</dbReference>
<organism evidence="10 11">
    <name type="scientific">Sporolactobacillus shoreicorticis</name>
    <dbReference type="NCBI Taxonomy" id="1923877"/>
    <lineage>
        <taxon>Bacteria</taxon>
        <taxon>Bacillati</taxon>
        <taxon>Bacillota</taxon>
        <taxon>Bacilli</taxon>
        <taxon>Bacillales</taxon>
        <taxon>Sporolactobacillaceae</taxon>
        <taxon>Sporolactobacillus</taxon>
    </lineage>
</organism>
<comment type="similarity">
    <text evidence="8">Belongs to the binding-protein-dependent transport system permease family.</text>
</comment>
<keyword evidence="5 8" id="KW-0812">Transmembrane</keyword>
<feature type="transmembrane region" description="Helical" evidence="8">
    <location>
        <begin position="55"/>
        <end position="88"/>
    </location>
</feature>
<evidence type="ECO:0000256" key="7">
    <source>
        <dbReference type="ARBA" id="ARBA00023136"/>
    </source>
</evidence>
<evidence type="ECO:0000256" key="4">
    <source>
        <dbReference type="ARBA" id="ARBA00022519"/>
    </source>
</evidence>
<comment type="caution">
    <text evidence="10">The sequence shown here is derived from an EMBL/GenBank/DDBJ whole genome shotgun (WGS) entry which is preliminary data.</text>
</comment>
<comment type="subcellular location">
    <subcellularLocation>
        <location evidence="1">Cell inner membrane</location>
        <topology evidence="1">Multi-pass membrane protein</topology>
    </subcellularLocation>
    <subcellularLocation>
        <location evidence="8">Cell membrane</location>
        <topology evidence="8">Multi-pass membrane protein</topology>
    </subcellularLocation>
</comment>
<keyword evidence="6 8" id="KW-1133">Transmembrane helix</keyword>
<dbReference type="InterPro" id="IPR035906">
    <property type="entry name" value="MetI-like_sf"/>
</dbReference>
<dbReference type="SUPFAM" id="SSF161098">
    <property type="entry name" value="MetI-like"/>
    <property type="match status" value="1"/>
</dbReference>
<dbReference type="Pfam" id="PF00528">
    <property type="entry name" value="BPD_transp_1"/>
    <property type="match status" value="1"/>
</dbReference>
<dbReference type="PANTHER" id="PTHR43357">
    <property type="entry name" value="INNER MEMBRANE ABC TRANSPORTER PERMEASE PROTEIN YDCV"/>
    <property type="match status" value="1"/>
</dbReference>
<protein>
    <submittedName>
        <fullName evidence="10">ABC transporter permease</fullName>
    </submittedName>
</protein>
<keyword evidence="11" id="KW-1185">Reference proteome</keyword>
<feature type="domain" description="ABC transmembrane type-1" evidence="9">
    <location>
        <begin position="59"/>
        <end position="246"/>
    </location>
</feature>
<evidence type="ECO:0000256" key="5">
    <source>
        <dbReference type="ARBA" id="ARBA00022692"/>
    </source>
</evidence>
<evidence type="ECO:0000256" key="3">
    <source>
        <dbReference type="ARBA" id="ARBA00022475"/>
    </source>
</evidence>
<proteinExistence type="inferred from homology"/>
<dbReference type="RefSeq" id="WP_253060424.1">
    <property type="nucleotide sequence ID" value="NZ_JAMXWM010000005.1"/>
</dbReference>
<feature type="transmembrane region" description="Helical" evidence="8">
    <location>
        <begin position="226"/>
        <end position="247"/>
    </location>
</feature>
<dbReference type="PROSITE" id="PS50928">
    <property type="entry name" value="ABC_TM1"/>
    <property type="match status" value="1"/>
</dbReference>
<evidence type="ECO:0000256" key="6">
    <source>
        <dbReference type="ARBA" id="ARBA00022989"/>
    </source>
</evidence>
<keyword evidence="2 8" id="KW-0813">Transport</keyword>
<feature type="transmembrane region" description="Helical" evidence="8">
    <location>
        <begin position="182"/>
        <end position="206"/>
    </location>
</feature>
<keyword evidence="7 8" id="KW-0472">Membrane</keyword>
<dbReference type="Proteomes" id="UP001597399">
    <property type="component" value="Unassembled WGS sequence"/>
</dbReference>
<reference evidence="11" key="1">
    <citation type="journal article" date="2019" name="Int. J. Syst. Evol. Microbiol.">
        <title>The Global Catalogue of Microorganisms (GCM) 10K type strain sequencing project: providing services to taxonomists for standard genome sequencing and annotation.</title>
        <authorList>
            <consortium name="The Broad Institute Genomics Platform"/>
            <consortium name="The Broad Institute Genome Sequencing Center for Infectious Disease"/>
            <person name="Wu L."/>
            <person name="Ma J."/>
        </authorList>
    </citation>
    <scope>NUCLEOTIDE SEQUENCE [LARGE SCALE GENOMIC DNA]</scope>
    <source>
        <strain evidence="11">TISTR 2466</strain>
    </source>
</reference>
<dbReference type="PANTHER" id="PTHR43357:SF4">
    <property type="entry name" value="INNER MEMBRANE ABC TRANSPORTER PERMEASE PROTEIN YDCV"/>
    <property type="match status" value="1"/>
</dbReference>
<feature type="transmembrane region" description="Helical" evidence="8">
    <location>
        <begin position="7"/>
        <end position="29"/>
    </location>
</feature>
<sequence>MRNVNRLIISLFVAFMCLPILITLVYSFATEWGKSIFPSGYTFKWYLQLYKDPQFIAAILRSLLLTVVTLGAVLVILVPSIALVAIYLPKYDRFFKPTVLLPYAIPGVVLATGLMRTYTNGFVPLFAVLSGGLFIYSLPFMYQSVRSSLQEIDGARLMEAAEVLGASKVYAFIRILLPNIKIGIMVGSLLTFSAFFGEFQLTNMILGGDFETIRIYMLRVMKVNGHLSSSVVMTYLILLIMVSALIVKVTNINRKRIIVPHDEAALNSNVKRSPANELLNH</sequence>
<name>A0ABW5S1S3_9BACL</name>
<accession>A0ABW5S1S3</accession>
<gene>
    <name evidence="10" type="ORF">ACFSUE_07690</name>
</gene>
<evidence type="ECO:0000256" key="8">
    <source>
        <dbReference type="RuleBase" id="RU363032"/>
    </source>
</evidence>